<dbReference type="Gene3D" id="3.40.50.300">
    <property type="entry name" value="P-loop containing nucleotide triphosphate hydrolases"/>
    <property type="match status" value="1"/>
</dbReference>
<keyword evidence="3" id="KW-0227">DNA damage</keyword>
<feature type="domain" description="RecA family profile 1" evidence="8">
    <location>
        <begin position="18"/>
        <end position="223"/>
    </location>
</feature>
<evidence type="ECO:0000256" key="7">
    <source>
        <dbReference type="SAM" id="MobiDB-lite"/>
    </source>
</evidence>
<evidence type="ECO:0000256" key="5">
    <source>
        <dbReference type="ARBA" id="ARBA00023204"/>
    </source>
</evidence>
<keyword evidence="2" id="KW-0547">Nucleotide-binding</keyword>
<comment type="caution">
    <text evidence="9">The sequence shown here is derived from an EMBL/GenBank/DDBJ whole genome shotgun (WGS) entry which is preliminary data.</text>
</comment>
<dbReference type="InterPro" id="IPR027417">
    <property type="entry name" value="P-loop_NTPase"/>
</dbReference>
<feature type="compositionally biased region" description="Acidic residues" evidence="7">
    <location>
        <begin position="344"/>
        <end position="353"/>
    </location>
</feature>
<dbReference type="GO" id="GO:0140664">
    <property type="term" value="F:ATP-dependent DNA damage sensor activity"/>
    <property type="evidence" value="ECO:0007669"/>
    <property type="project" value="InterPro"/>
</dbReference>
<dbReference type="Pfam" id="PF06745">
    <property type="entry name" value="ATPase"/>
    <property type="match status" value="1"/>
</dbReference>
<accession>A0A1Y1Z013</accession>
<proteinExistence type="predicted"/>
<dbReference type="OrthoDB" id="5957327at2759"/>
<evidence type="ECO:0000313" key="10">
    <source>
        <dbReference type="Proteomes" id="UP000193144"/>
    </source>
</evidence>
<dbReference type="SUPFAM" id="SSF52540">
    <property type="entry name" value="P-loop containing nucleoside triphosphate hydrolases"/>
    <property type="match status" value="1"/>
</dbReference>
<dbReference type="PANTHER" id="PTHR46239:SF1">
    <property type="entry name" value="DNA REPAIR PROTEIN RAD51 HOMOLOG 3"/>
    <property type="match status" value="1"/>
</dbReference>
<dbReference type="GO" id="GO:0033063">
    <property type="term" value="C:Rad51B-Rad51C-Rad51D-XRCC2 complex"/>
    <property type="evidence" value="ECO:0007669"/>
    <property type="project" value="TreeGrafter"/>
</dbReference>
<dbReference type="STRING" id="1231657.A0A1Y1Z013"/>
<dbReference type="GO" id="GO:0005524">
    <property type="term" value="F:ATP binding"/>
    <property type="evidence" value="ECO:0007669"/>
    <property type="project" value="UniProtKB-KW"/>
</dbReference>
<dbReference type="InterPro" id="IPR052093">
    <property type="entry name" value="HR_Repair_Mediator"/>
</dbReference>
<evidence type="ECO:0000256" key="6">
    <source>
        <dbReference type="ARBA" id="ARBA00023242"/>
    </source>
</evidence>
<name>A0A1Y1Z013_9PLEO</name>
<keyword evidence="9" id="KW-0378">Hydrolase</keyword>
<dbReference type="GO" id="GO:0008821">
    <property type="term" value="F:crossover junction DNA endonuclease activity"/>
    <property type="evidence" value="ECO:0007669"/>
    <property type="project" value="TreeGrafter"/>
</dbReference>
<gene>
    <name evidence="9" type="ORF">BCR34DRAFT_454323</name>
</gene>
<evidence type="ECO:0000313" key="9">
    <source>
        <dbReference type="EMBL" id="ORY03643.1"/>
    </source>
</evidence>
<comment type="subcellular location">
    <subcellularLocation>
        <location evidence="1">Nucleus</location>
    </subcellularLocation>
</comment>
<dbReference type="PANTHER" id="PTHR46239">
    <property type="entry name" value="DNA REPAIR PROTEIN RAD51 HOMOLOG 3 RAD51C"/>
    <property type="match status" value="1"/>
</dbReference>
<dbReference type="GO" id="GO:0000400">
    <property type="term" value="F:four-way junction DNA binding"/>
    <property type="evidence" value="ECO:0007669"/>
    <property type="project" value="TreeGrafter"/>
</dbReference>
<evidence type="ECO:0000256" key="2">
    <source>
        <dbReference type="ARBA" id="ARBA00022741"/>
    </source>
</evidence>
<evidence type="ECO:0000256" key="3">
    <source>
        <dbReference type="ARBA" id="ARBA00022763"/>
    </source>
</evidence>
<keyword evidence="10" id="KW-1185">Reference proteome</keyword>
<keyword evidence="4" id="KW-0067">ATP-binding</keyword>
<dbReference type="GO" id="GO:0005657">
    <property type="term" value="C:replication fork"/>
    <property type="evidence" value="ECO:0007669"/>
    <property type="project" value="TreeGrafter"/>
</dbReference>
<dbReference type="GO" id="GO:0007131">
    <property type="term" value="P:reciprocal meiotic recombination"/>
    <property type="evidence" value="ECO:0007669"/>
    <property type="project" value="TreeGrafter"/>
</dbReference>
<protein>
    <submittedName>
        <fullName evidence="9">p-loop containing nucleoside triphosphate hydrolase protein</fullName>
    </submittedName>
</protein>
<feature type="non-terminal residue" evidence="9">
    <location>
        <position position="382"/>
    </location>
</feature>
<dbReference type="PROSITE" id="PS50162">
    <property type="entry name" value="RECA_2"/>
    <property type="match status" value="1"/>
</dbReference>
<dbReference type="AlphaFoldDB" id="A0A1Y1Z013"/>
<dbReference type="GO" id="GO:0000707">
    <property type="term" value="P:meiotic DNA recombinase assembly"/>
    <property type="evidence" value="ECO:0007669"/>
    <property type="project" value="TreeGrafter"/>
</dbReference>
<keyword evidence="5" id="KW-0234">DNA repair</keyword>
<keyword evidence="6" id="KW-0539">Nucleus</keyword>
<organism evidence="9 10">
    <name type="scientific">Clohesyomyces aquaticus</name>
    <dbReference type="NCBI Taxonomy" id="1231657"/>
    <lineage>
        <taxon>Eukaryota</taxon>
        <taxon>Fungi</taxon>
        <taxon>Dikarya</taxon>
        <taxon>Ascomycota</taxon>
        <taxon>Pezizomycotina</taxon>
        <taxon>Dothideomycetes</taxon>
        <taxon>Pleosporomycetidae</taxon>
        <taxon>Pleosporales</taxon>
        <taxon>Lindgomycetaceae</taxon>
        <taxon>Clohesyomyces</taxon>
    </lineage>
</organism>
<evidence type="ECO:0000256" key="4">
    <source>
        <dbReference type="ARBA" id="ARBA00022840"/>
    </source>
</evidence>
<reference evidence="9 10" key="1">
    <citation type="submission" date="2016-07" db="EMBL/GenBank/DDBJ databases">
        <title>Pervasive Adenine N6-methylation of Active Genes in Fungi.</title>
        <authorList>
            <consortium name="DOE Joint Genome Institute"/>
            <person name="Mondo S.J."/>
            <person name="Dannebaum R.O."/>
            <person name="Kuo R.C."/>
            <person name="Labutti K."/>
            <person name="Haridas S."/>
            <person name="Kuo A."/>
            <person name="Salamov A."/>
            <person name="Ahrendt S.R."/>
            <person name="Lipzen A."/>
            <person name="Sullivan W."/>
            <person name="Andreopoulos W.B."/>
            <person name="Clum A."/>
            <person name="Lindquist E."/>
            <person name="Daum C."/>
            <person name="Ramamoorthy G.K."/>
            <person name="Gryganskyi A."/>
            <person name="Culley D."/>
            <person name="Magnuson J.K."/>
            <person name="James T.Y."/>
            <person name="O'Malley M.A."/>
            <person name="Stajich J.E."/>
            <person name="Spatafora J.W."/>
            <person name="Visel A."/>
            <person name="Grigoriev I.V."/>
        </authorList>
    </citation>
    <scope>NUCLEOTIDE SEQUENCE [LARGE SCALE GENOMIC DNA]</scope>
    <source>
        <strain evidence="9 10">CBS 115471</strain>
    </source>
</reference>
<evidence type="ECO:0000259" key="8">
    <source>
        <dbReference type="PROSITE" id="PS50162"/>
    </source>
</evidence>
<feature type="region of interest" description="Disordered" evidence="7">
    <location>
        <begin position="326"/>
        <end position="355"/>
    </location>
</feature>
<dbReference type="CDD" id="cd01393">
    <property type="entry name" value="RecA-like"/>
    <property type="match status" value="1"/>
</dbReference>
<evidence type="ECO:0000256" key="1">
    <source>
        <dbReference type="ARBA" id="ARBA00004123"/>
    </source>
</evidence>
<dbReference type="InterPro" id="IPR020588">
    <property type="entry name" value="RecA_ATP-bd"/>
</dbReference>
<dbReference type="GO" id="GO:0033065">
    <property type="term" value="C:Rad51C-XRCC3 complex"/>
    <property type="evidence" value="ECO:0007669"/>
    <property type="project" value="TreeGrafter"/>
</dbReference>
<sequence length="382" mass="40594">RLPTVSASQALQNIQNRGARPISTGLSQLNRILSPSGLPGRNVEGGLVRGKVTEVYGPSGVGKTAFGIQAAVNALREGYHVVWVDAAAPLVAQRFGDVLFSKPSISVTGPSPPDDAAPALSPDELQSHFHHYTAPTLAHVLALFVHPPASFPPPNTSLIVIDSLSTLFDNAYPRSTDDRTVRSKTDQTRWAGGRKFAVINDLISKLARLAALHDIALLLTCQTITRIRGGSRALLVPAISGAEWENGVSTRLVLFRDWVPAQGKYSDANAASDIDRLRKARFVGVVKANGVTFAEEGGVGNVVPFAVDLNGLCDLDFAAGDIAAPPAVNPSPVKPRKRLHAEIADSEDEDPDSSELYGWVENDEVAAEGLLVDEAALEVANE</sequence>
<feature type="non-terminal residue" evidence="9">
    <location>
        <position position="1"/>
    </location>
</feature>
<dbReference type="EMBL" id="MCFA01000144">
    <property type="protein sequence ID" value="ORY03643.1"/>
    <property type="molecule type" value="Genomic_DNA"/>
</dbReference>
<dbReference type="Proteomes" id="UP000193144">
    <property type="component" value="Unassembled WGS sequence"/>
</dbReference>
<dbReference type="InterPro" id="IPR014774">
    <property type="entry name" value="KaiC-like_dom"/>
</dbReference>